<gene>
    <name evidence="1" type="ORF">ZEAMMB73_Zm00001d010184</name>
</gene>
<proteinExistence type="predicted"/>
<dbReference type="AlphaFoldDB" id="A0A1D6FPN8"/>
<dbReference type="IntAct" id="A0A1D6FPN8">
    <property type="interactions" value="1"/>
</dbReference>
<accession>A0A1D6FPN8</accession>
<organism evidence="1">
    <name type="scientific">Zea mays</name>
    <name type="common">Maize</name>
    <dbReference type="NCBI Taxonomy" id="4577"/>
    <lineage>
        <taxon>Eukaryota</taxon>
        <taxon>Viridiplantae</taxon>
        <taxon>Streptophyta</taxon>
        <taxon>Embryophyta</taxon>
        <taxon>Tracheophyta</taxon>
        <taxon>Spermatophyta</taxon>
        <taxon>Magnoliopsida</taxon>
        <taxon>Liliopsida</taxon>
        <taxon>Poales</taxon>
        <taxon>Poaceae</taxon>
        <taxon>PACMAD clade</taxon>
        <taxon>Panicoideae</taxon>
        <taxon>Andropogonodae</taxon>
        <taxon>Andropogoneae</taxon>
        <taxon>Tripsacinae</taxon>
        <taxon>Zea</taxon>
    </lineage>
</organism>
<dbReference type="EMBL" id="CM000784">
    <property type="protein sequence ID" value="AQK93591.1"/>
    <property type="molecule type" value="Genomic_DNA"/>
</dbReference>
<name>A0A1D6FPN8_MAIZE</name>
<sequence length="190" mass="21780">MLQCILALHASPAVLSSLRLLWCSFSRSALACHHCRLARCSPAPCLADGCRLLRSLHRLHHILAIWHRVPSGSDFGYDSLSQYRCLQVPLRDVLHRRVRQMAGMARVGDVVVGELWFSLLYDPIIHNSNKIIMPASTYESHSICQSYSIQFYSWNNNNEQSYAGTVTTLFFLICFDVAYFSYTRYVLLEF</sequence>
<protein>
    <submittedName>
        <fullName evidence="1">Uncharacterized protein</fullName>
    </submittedName>
</protein>
<reference evidence="1" key="1">
    <citation type="submission" date="2015-12" db="EMBL/GenBank/DDBJ databases">
        <title>Update maize B73 reference genome by single molecule sequencing technologies.</title>
        <authorList>
            <consortium name="Maize Genome Sequencing Project"/>
            <person name="Ware D."/>
        </authorList>
    </citation>
    <scope>NUCLEOTIDE SEQUENCE</scope>
    <source>
        <tissue evidence="1">Seedling</tissue>
    </source>
</reference>
<evidence type="ECO:0000313" key="1">
    <source>
        <dbReference type="EMBL" id="AQK93591.1"/>
    </source>
</evidence>
<dbReference type="InParanoid" id="A0A1D6FPN8"/>